<comment type="caution">
    <text evidence="1">The sequence shown here is derived from an EMBL/GenBank/DDBJ whole genome shotgun (WGS) entry which is preliminary data.</text>
</comment>
<accession>A0A1S2NXS6</accession>
<dbReference type="RefSeq" id="WP_071369163.1">
    <property type="nucleotide sequence ID" value="NZ_MLYP01000082.1"/>
</dbReference>
<keyword evidence="2" id="KW-1185">Reference proteome</keyword>
<evidence type="ECO:0000313" key="1">
    <source>
        <dbReference type="EMBL" id="OIJ86036.1"/>
    </source>
</evidence>
<dbReference type="EMBL" id="MLYP01000082">
    <property type="protein sequence ID" value="OIJ86036.1"/>
    <property type="molecule type" value="Genomic_DNA"/>
</dbReference>
<dbReference type="OrthoDB" id="10004956at2"/>
<gene>
    <name evidence="1" type="ORF">BIV24_27500</name>
</gene>
<dbReference type="AlphaFoldDB" id="A0A1S2NXS6"/>
<reference evidence="1 2" key="1">
    <citation type="submission" date="2016-10" db="EMBL/GenBank/DDBJ databases">
        <title>Genome sequence of Streptomyces sp. MUSC 93.</title>
        <authorList>
            <person name="Lee L.-H."/>
            <person name="Ser H.-L."/>
            <person name="Law J.W.-F."/>
        </authorList>
    </citation>
    <scope>NUCLEOTIDE SEQUENCE [LARGE SCALE GENOMIC DNA]</scope>
    <source>
        <strain evidence="1 2">MUSC 93</strain>
    </source>
</reference>
<evidence type="ECO:0000313" key="2">
    <source>
        <dbReference type="Proteomes" id="UP000179935"/>
    </source>
</evidence>
<organism evidence="1 2">
    <name type="scientific">Streptomyces colonosanans</name>
    <dbReference type="NCBI Taxonomy" id="1428652"/>
    <lineage>
        <taxon>Bacteria</taxon>
        <taxon>Bacillati</taxon>
        <taxon>Actinomycetota</taxon>
        <taxon>Actinomycetes</taxon>
        <taxon>Kitasatosporales</taxon>
        <taxon>Streptomycetaceae</taxon>
        <taxon>Streptomyces</taxon>
    </lineage>
</organism>
<protein>
    <submittedName>
        <fullName evidence="1">Uncharacterized protein</fullName>
    </submittedName>
</protein>
<name>A0A1S2NXS6_9ACTN</name>
<sequence>MPSIITADPVLALVLVSVSAFATLARAWIAHRTAVRREQEHTERTRIAVGGSASEHRAAVVRACAELEAAAQPRPVGRRKPRSP</sequence>
<dbReference type="Proteomes" id="UP000179935">
    <property type="component" value="Unassembled WGS sequence"/>
</dbReference>
<proteinExistence type="predicted"/>